<sequence>MNELKIKILIVVTLFFLILLGVDVFFGDSFRSLFSKKTKVSPDVLMVTKPIHSLIGKVVKIEKDKLTISHESTNTVNAPLTNFTVKVPKNFLVSVTFHPIPYHFSQTDPIQQIPFIKYQDLELGEIVVIQTNDDLRITTGKIPLASQISIVSSSNFILGEILSITDHVLSVKGRAQLMPTDISTTVEQEFTREKLYSVQVDQNTEISYVPSEPSSTLLSSEPPAPPPPKQASFADLKPGMTLYIYTNKNVLKSPSVLALRIEPFGLPATTSVEDTENK</sequence>
<proteinExistence type="predicted"/>
<name>A0A1F7L1P9_9BACT</name>
<protein>
    <submittedName>
        <fullName evidence="3">Uncharacterized protein</fullName>
    </submittedName>
</protein>
<reference evidence="3 4" key="1">
    <citation type="journal article" date="2016" name="Nat. Commun.">
        <title>Thousands of microbial genomes shed light on interconnected biogeochemical processes in an aquifer system.</title>
        <authorList>
            <person name="Anantharaman K."/>
            <person name="Brown C.T."/>
            <person name="Hug L.A."/>
            <person name="Sharon I."/>
            <person name="Castelle C.J."/>
            <person name="Probst A.J."/>
            <person name="Thomas B.C."/>
            <person name="Singh A."/>
            <person name="Wilkins M.J."/>
            <person name="Karaoz U."/>
            <person name="Brodie E.L."/>
            <person name="Williams K.H."/>
            <person name="Hubbard S.S."/>
            <person name="Banfield J.F."/>
        </authorList>
    </citation>
    <scope>NUCLEOTIDE SEQUENCE [LARGE SCALE GENOMIC DNA]</scope>
</reference>
<gene>
    <name evidence="3" type="ORF">A3K52_04700</name>
</gene>
<keyword evidence="2" id="KW-0812">Transmembrane</keyword>
<organism evidence="3 4">
    <name type="scientific">Candidatus Roizmanbacteria bacterium RIFOXYD1_FULL_38_12</name>
    <dbReference type="NCBI Taxonomy" id="1802093"/>
    <lineage>
        <taxon>Bacteria</taxon>
        <taxon>Candidatus Roizmaniibacteriota</taxon>
    </lineage>
</organism>
<dbReference type="EMBL" id="MGBR01000001">
    <property type="protein sequence ID" value="OGK74043.1"/>
    <property type="molecule type" value="Genomic_DNA"/>
</dbReference>
<dbReference type="Proteomes" id="UP000177050">
    <property type="component" value="Unassembled WGS sequence"/>
</dbReference>
<evidence type="ECO:0000313" key="3">
    <source>
        <dbReference type="EMBL" id="OGK74043.1"/>
    </source>
</evidence>
<feature type="compositionally biased region" description="Low complexity" evidence="1">
    <location>
        <begin position="210"/>
        <end position="221"/>
    </location>
</feature>
<comment type="caution">
    <text evidence="3">The sequence shown here is derived from an EMBL/GenBank/DDBJ whole genome shotgun (WGS) entry which is preliminary data.</text>
</comment>
<evidence type="ECO:0000256" key="1">
    <source>
        <dbReference type="SAM" id="MobiDB-lite"/>
    </source>
</evidence>
<dbReference type="AlphaFoldDB" id="A0A1F7L1P9"/>
<accession>A0A1F7L1P9</accession>
<feature type="transmembrane region" description="Helical" evidence="2">
    <location>
        <begin position="6"/>
        <end position="26"/>
    </location>
</feature>
<keyword evidence="2" id="KW-0472">Membrane</keyword>
<evidence type="ECO:0000313" key="4">
    <source>
        <dbReference type="Proteomes" id="UP000177050"/>
    </source>
</evidence>
<feature type="region of interest" description="Disordered" evidence="1">
    <location>
        <begin position="210"/>
        <end position="230"/>
    </location>
</feature>
<evidence type="ECO:0000256" key="2">
    <source>
        <dbReference type="SAM" id="Phobius"/>
    </source>
</evidence>
<keyword evidence="2" id="KW-1133">Transmembrane helix</keyword>